<protein>
    <submittedName>
        <fullName evidence="2">Uncharacterized protein</fullName>
    </submittedName>
</protein>
<gene>
    <name evidence="2" type="ORF">GCM10010528_11670</name>
</gene>
<proteinExistence type="predicted"/>
<sequence length="96" mass="10265">MATTHVVHHHESHGNHPMSYVAFCATLSGIACAGVWLVLLATGHSASMGFGIAALLLLVGAAIAFRLVANRAHHGPMQPENTDVESTRYLDEYRSV</sequence>
<comment type="caution">
    <text evidence="2">The sequence shown here is derived from an EMBL/GenBank/DDBJ whole genome shotgun (WGS) entry which is preliminary data.</text>
</comment>
<dbReference type="Proteomes" id="UP001501035">
    <property type="component" value="Unassembled WGS sequence"/>
</dbReference>
<reference evidence="3" key="1">
    <citation type="journal article" date="2019" name="Int. J. Syst. Evol. Microbiol.">
        <title>The Global Catalogue of Microorganisms (GCM) 10K type strain sequencing project: providing services to taxonomists for standard genome sequencing and annotation.</title>
        <authorList>
            <consortium name="The Broad Institute Genomics Platform"/>
            <consortium name="The Broad Institute Genome Sequencing Center for Infectious Disease"/>
            <person name="Wu L."/>
            <person name="Ma J."/>
        </authorList>
    </citation>
    <scope>NUCLEOTIDE SEQUENCE [LARGE SCALE GENOMIC DNA]</scope>
    <source>
        <strain evidence="3">JCM 14234</strain>
    </source>
</reference>
<name>A0ABP6L9D5_9ACTN</name>
<keyword evidence="1" id="KW-0812">Transmembrane</keyword>
<keyword evidence="3" id="KW-1185">Reference proteome</keyword>
<evidence type="ECO:0000313" key="3">
    <source>
        <dbReference type="Proteomes" id="UP001501035"/>
    </source>
</evidence>
<organism evidence="2 3">
    <name type="scientific">Gordonia defluvii</name>
    <dbReference type="NCBI Taxonomy" id="283718"/>
    <lineage>
        <taxon>Bacteria</taxon>
        <taxon>Bacillati</taxon>
        <taxon>Actinomycetota</taxon>
        <taxon>Actinomycetes</taxon>
        <taxon>Mycobacteriales</taxon>
        <taxon>Gordoniaceae</taxon>
        <taxon>Gordonia</taxon>
    </lineage>
</organism>
<feature type="transmembrane region" description="Helical" evidence="1">
    <location>
        <begin position="48"/>
        <end position="69"/>
    </location>
</feature>
<evidence type="ECO:0000313" key="2">
    <source>
        <dbReference type="EMBL" id="GAA3032136.1"/>
    </source>
</evidence>
<keyword evidence="1" id="KW-0472">Membrane</keyword>
<keyword evidence="1" id="KW-1133">Transmembrane helix</keyword>
<feature type="transmembrane region" description="Helical" evidence="1">
    <location>
        <begin position="20"/>
        <end position="42"/>
    </location>
</feature>
<evidence type="ECO:0000256" key="1">
    <source>
        <dbReference type="SAM" id="Phobius"/>
    </source>
</evidence>
<dbReference type="EMBL" id="BAAAVS010000019">
    <property type="protein sequence ID" value="GAA3032136.1"/>
    <property type="molecule type" value="Genomic_DNA"/>
</dbReference>
<accession>A0ABP6L9D5</accession>